<dbReference type="PANTHER" id="PTHR13068">
    <property type="entry name" value="CGI-12 PROTEIN-RELATED"/>
    <property type="match status" value="1"/>
</dbReference>
<reference evidence="2" key="2">
    <citation type="submission" date="2021-02" db="EMBL/GenBank/DDBJ databases">
        <authorList>
            <person name="Kimball J.A."/>
            <person name="Haas M.W."/>
            <person name="Macchietto M."/>
            <person name="Kono T."/>
            <person name="Duquette J."/>
            <person name="Shao M."/>
        </authorList>
    </citation>
    <scope>NUCLEOTIDE SEQUENCE</scope>
    <source>
        <tissue evidence="2">Fresh leaf tissue</tissue>
    </source>
</reference>
<dbReference type="Proteomes" id="UP000729402">
    <property type="component" value="Unassembled WGS sequence"/>
</dbReference>
<organism evidence="2 3">
    <name type="scientific">Zizania palustris</name>
    <name type="common">Northern wild rice</name>
    <dbReference type="NCBI Taxonomy" id="103762"/>
    <lineage>
        <taxon>Eukaryota</taxon>
        <taxon>Viridiplantae</taxon>
        <taxon>Streptophyta</taxon>
        <taxon>Embryophyta</taxon>
        <taxon>Tracheophyta</taxon>
        <taxon>Spermatophyta</taxon>
        <taxon>Magnoliopsida</taxon>
        <taxon>Liliopsida</taxon>
        <taxon>Poales</taxon>
        <taxon>Poaceae</taxon>
        <taxon>BOP clade</taxon>
        <taxon>Oryzoideae</taxon>
        <taxon>Oryzeae</taxon>
        <taxon>Zizaniinae</taxon>
        <taxon>Zizania</taxon>
    </lineage>
</organism>
<dbReference type="OrthoDB" id="637682at2759"/>
<evidence type="ECO:0000313" key="3">
    <source>
        <dbReference type="Proteomes" id="UP000729402"/>
    </source>
</evidence>
<feature type="chain" id="PRO_5035216373" evidence="1">
    <location>
        <begin position="25"/>
        <end position="367"/>
    </location>
</feature>
<keyword evidence="3" id="KW-1185">Reference proteome</keyword>
<dbReference type="InterPro" id="IPR003690">
    <property type="entry name" value="MTERF"/>
</dbReference>
<comment type="caution">
    <text evidence="2">The sequence shown here is derived from an EMBL/GenBank/DDBJ whole genome shotgun (WGS) entry which is preliminary data.</text>
</comment>
<protein>
    <submittedName>
        <fullName evidence="2">Uncharacterized protein</fullName>
    </submittedName>
</protein>
<evidence type="ECO:0000256" key="1">
    <source>
        <dbReference type="SAM" id="SignalP"/>
    </source>
</evidence>
<dbReference type="PANTHER" id="PTHR13068:SF202">
    <property type="entry name" value="OS05G0413000 PROTEIN"/>
    <property type="match status" value="1"/>
</dbReference>
<evidence type="ECO:0000313" key="2">
    <source>
        <dbReference type="EMBL" id="KAG8084667.1"/>
    </source>
</evidence>
<proteinExistence type="predicted"/>
<dbReference type="AlphaFoldDB" id="A0A8J5W7Q8"/>
<reference evidence="2" key="1">
    <citation type="journal article" date="2021" name="bioRxiv">
        <title>Whole Genome Assembly and Annotation of Northern Wild Rice, Zizania palustris L., Supports a Whole Genome Duplication in the Zizania Genus.</title>
        <authorList>
            <person name="Haas M."/>
            <person name="Kono T."/>
            <person name="Macchietto M."/>
            <person name="Millas R."/>
            <person name="McGilp L."/>
            <person name="Shao M."/>
            <person name="Duquette J."/>
            <person name="Hirsch C.N."/>
            <person name="Kimball J."/>
        </authorList>
    </citation>
    <scope>NUCLEOTIDE SEQUENCE</scope>
    <source>
        <tissue evidence="2">Fresh leaf tissue</tissue>
    </source>
</reference>
<feature type="signal peptide" evidence="1">
    <location>
        <begin position="1"/>
        <end position="24"/>
    </location>
</feature>
<accession>A0A8J5W7Q8</accession>
<dbReference type="EMBL" id="JAAALK010000082">
    <property type="protein sequence ID" value="KAG8084667.1"/>
    <property type="molecule type" value="Genomic_DNA"/>
</dbReference>
<keyword evidence="1" id="KW-0732">Signal</keyword>
<dbReference type="SMART" id="SM00733">
    <property type="entry name" value="Mterf"/>
    <property type="match status" value="3"/>
</dbReference>
<dbReference type="Pfam" id="PF02536">
    <property type="entry name" value="mTERF"/>
    <property type="match status" value="1"/>
</dbReference>
<gene>
    <name evidence="2" type="ORF">GUJ93_ZPchr0010g10914</name>
</gene>
<dbReference type="GO" id="GO:0003676">
    <property type="term" value="F:nucleic acid binding"/>
    <property type="evidence" value="ECO:0007669"/>
    <property type="project" value="InterPro"/>
</dbReference>
<sequence length="367" mass="40752">MLAAARRSFLIFPVPLRFFSVASATADPTVSYLISTCGLSAAAAARAAPSVRLASPGSTSNADAVLALFRRYGFTEAEITGTVRKLPIVLASHPDKTLQPKLDFLASVGVTTPLFGRLVSLTPVILHRSIEAHLVPLFDFLREVLGSDSNIVTALRHMPYVIRCRPKDTFRAIATFRDVHGISPSQVSKLIALQPGVILQCPDRINEIVQVVENTGVKPANAMFVHIFAILTKMKAPTLEKKFVVFQSFGFDRDDINVMMRRFPAFLTVSEEKLKKIIGFLIGKAELSREDIVRYPETLVRSLDSHCRRCAVLTVLRREGKPVAKHRVPVALKTSKVRFEEMYVLPHHEEVPDVLRAIRGEIPFEGF</sequence>
<name>A0A8J5W7Q8_ZIZPA</name>